<dbReference type="HOGENOM" id="CLU_046690_0_0_11"/>
<comment type="caution">
    <text evidence="8">The sequence shown here is derived from an EMBL/GenBank/DDBJ whole genome shotgun (WGS) entry which is preliminary data.</text>
</comment>
<keyword evidence="9" id="KW-1185">Reference proteome</keyword>
<dbReference type="EMBL" id="ACHJ01000123">
    <property type="protein sequence ID" value="EEI16613.1"/>
    <property type="molecule type" value="Genomic_DNA"/>
</dbReference>
<dbReference type="RefSeq" id="WP_006840371.1">
    <property type="nucleotide sequence ID" value="NZ_GG667192.1"/>
</dbReference>
<evidence type="ECO:0000259" key="7">
    <source>
        <dbReference type="Pfam" id="PF12555"/>
    </source>
</evidence>
<dbReference type="GO" id="GO:0009229">
    <property type="term" value="P:thiamine diphosphate biosynthetic process"/>
    <property type="evidence" value="ECO:0007669"/>
    <property type="project" value="InterPro"/>
</dbReference>
<keyword evidence="6" id="KW-0472">Membrane</keyword>
<proteinExistence type="predicted"/>
<protein>
    <submittedName>
        <fullName evidence="8">Thiamin pyrophosphokinase, catalytic domain protein</fullName>
    </submittedName>
</protein>
<feature type="region of interest" description="Disordered" evidence="5">
    <location>
        <begin position="1"/>
        <end position="23"/>
    </location>
</feature>
<dbReference type="GO" id="GO:0004788">
    <property type="term" value="F:thiamine diphosphokinase activity"/>
    <property type="evidence" value="ECO:0007669"/>
    <property type="project" value="InterPro"/>
</dbReference>
<dbReference type="Proteomes" id="UP000006196">
    <property type="component" value="Unassembled WGS sequence"/>
</dbReference>
<evidence type="ECO:0000256" key="1">
    <source>
        <dbReference type="ARBA" id="ARBA00022679"/>
    </source>
</evidence>
<keyword evidence="1" id="KW-0808">Transferase</keyword>
<evidence type="ECO:0000256" key="6">
    <source>
        <dbReference type="SAM" id="Phobius"/>
    </source>
</evidence>
<evidence type="ECO:0000256" key="4">
    <source>
        <dbReference type="ARBA" id="ARBA00022840"/>
    </source>
</evidence>
<feature type="compositionally biased region" description="Polar residues" evidence="5">
    <location>
        <begin position="1"/>
        <end position="16"/>
    </location>
</feature>
<accession>C0XT74</accession>
<dbReference type="AlphaFoldDB" id="C0XT74"/>
<name>C0XT74_CORLD</name>
<dbReference type="STRING" id="525263.HMPREF0298_1644"/>
<dbReference type="SUPFAM" id="SSF63999">
    <property type="entry name" value="Thiamin pyrophosphokinase, catalytic domain"/>
    <property type="match status" value="1"/>
</dbReference>
<dbReference type="InterPro" id="IPR036759">
    <property type="entry name" value="TPK_catalytic_sf"/>
</dbReference>
<dbReference type="InterPro" id="IPR047795">
    <property type="entry name" value="Put_SteA-like"/>
</dbReference>
<sequence length="401" mass="41623">MSRMTVNASNSGTTGLTGRIRDCTPQGKGLGKLSAGDIAVVDSPDMTRREAELLASAKPAAVVNLASFSTGSIPNYGPHVLLDAGVPLVEGAGAEARSVLRSGKKGTIEADGTISVGKKRIGTGAFVDRAAVDANFAAAQRSLVDNMEAYFGNTIQFIHSESPLLIDGVGVPELGESMAGQKVLVVSPLTGESGELRTRIENLRNFIREYAPVIIGVGAAADTLVDLGYNPDFIVGDPVDISAESLRGHARVILPADPDGHAVGLERIQDLGVGAMTFPAATNSSTDLAILLATFHNAEMIVTIGDPVDLDTIFANPADASPAALLTRLKAGGRLVDSTAIENLYRTTSGSGVAWAWAILGILVALATVILIVGLGGPGEFTDNLVDTWNQIALRVQGWFS</sequence>
<gene>
    <name evidence="8" type="ORF">HMPREF0298_1644</name>
</gene>
<keyword evidence="6" id="KW-0812">Transmembrane</keyword>
<keyword evidence="3" id="KW-0418">Kinase</keyword>
<feature type="domain" description="SteA-like C-terminal" evidence="7">
    <location>
        <begin position="340"/>
        <end position="393"/>
    </location>
</feature>
<reference evidence="8" key="1">
    <citation type="submission" date="2009-01" db="EMBL/GenBank/DDBJ databases">
        <authorList>
            <person name="Qin X."/>
            <person name="Bachman B."/>
            <person name="Battles P."/>
            <person name="Bell A."/>
            <person name="Bess C."/>
            <person name="Bickham C."/>
            <person name="Chaboub L."/>
            <person name="Chen D."/>
            <person name="Coyle M."/>
            <person name="Deiros D.R."/>
            <person name="Dinh H."/>
            <person name="Forbes L."/>
            <person name="Fowler G."/>
            <person name="Francisco L."/>
            <person name="Fu Q."/>
            <person name="Gubbala S."/>
            <person name="Hale W."/>
            <person name="Han Y."/>
            <person name="Hemphill L."/>
            <person name="Highlander S.K."/>
            <person name="Hirani K."/>
            <person name="Hogues M."/>
            <person name="Jackson L."/>
            <person name="Jakkamsetti A."/>
            <person name="Javaid M."/>
            <person name="Jiang H."/>
            <person name="Korchina V."/>
            <person name="Kovar C."/>
            <person name="Lara F."/>
            <person name="Lee S."/>
            <person name="Mata R."/>
            <person name="Mathew T."/>
            <person name="Moen C."/>
            <person name="Morales K."/>
            <person name="Munidasa M."/>
            <person name="Nazareth L."/>
            <person name="Ngo R."/>
            <person name="Nguyen L."/>
            <person name="Okwuonu G."/>
            <person name="Ongeri F."/>
            <person name="Patil S."/>
            <person name="Petrosino J."/>
            <person name="Pham C."/>
            <person name="Pham P."/>
            <person name="Pu L.-L."/>
            <person name="Puazo M."/>
            <person name="Raj R."/>
            <person name="Reid J."/>
            <person name="Rouhana J."/>
            <person name="Saada N."/>
            <person name="Shang Y."/>
            <person name="Simmons D."/>
            <person name="Thornton R."/>
            <person name="Warren J."/>
            <person name="Weissenberger G."/>
            <person name="Zhang J."/>
            <person name="Zhang L."/>
            <person name="Zhou C."/>
            <person name="Zhu D."/>
            <person name="Muzny D."/>
            <person name="Worley K."/>
            <person name="Gibbs R."/>
        </authorList>
    </citation>
    <scope>NUCLEOTIDE SEQUENCE [LARGE SCALE GENOMIC DNA]</scope>
    <source>
        <strain evidence="8">DSM 44291</strain>
    </source>
</reference>
<dbReference type="NCBIfam" id="NF040608">
    <property type="entry name" value="division_SteA"/>
    <property type="match status" value="1"/>
</dbReference>
<evidence type="ECO:0000256" key="3">
    <source>
        <dbReference type="ARBA" id="ARBA00022777"/>
    </source>
</evidence>
<dbReference type="GO" id="GO:0016301">
    <property type="term" value="F:kinase activity"/>
    <property type="evidence" value="ECO:0007669"/>
    <property type="project" value="UniProtKB-KW"/>
</dbReference>
<dbReference type="InterPro" id="IPR022215">
    <property type="entry name" value="SteA-like_C"/>
</dbReference>
<organism evidence="8 9">
    <name type="scientific">Corynebacterium lipophiloflavum (strain ATCC 700352 / DSM 44291 / CCUG 37336 / JCM 10383 / DMMZ 1944)</name>
    <dbReference type="NCBI Taxonomy" id="525263"/>
    <lineage>
        <taxon>Bacteria</taxon>
        <taxon>Bacillati</taxon>
        <taxon>Actinomycetota</taxon>
        <taxon>Actinomycetes</taxon>
        <taxon>Mycobacteriales</taxon>
        <taxon>Corynebacteriaceae</taxon>
        <taxon>Corynebacterium</taxon>
    </lineage>
</organism>
<dbReference type="eggNOG" id="COG4825">
    <property type="taxonomic scope" value="Bacteria"/>
</dbReference>
<keyword evidence="4" id="KW-0067">ATP-binding</keyword>
<evidence type="ECO:0000256" key="5">
    <source>
        <dbReference type="SAM" id="MobiDB-lite"/>
    </source>
</evidence>
<keyword evidence="6" id="KW-1133">Transmembrane helix</keyword>
<evidence type="ECO:0000256" key="2">
    <source>
        <dbReference type="ARBA" id="ARBA00022741"/>
    </source>
</evidence>
<dbReference type="GO" id="GO:0005524">
    <property type="term" value="F:ATP binding"/>
    <property type="evidence" value="ECO:0007669"/>
    <property type="project" value="UniProtKB-KW"/>
</dbReference>
<dbReference type="Pfam" id="PF12555">
    <property type="entry name" value="SteA-like_C"/>
    <property type="match status" value="1"/>
</dbReference>
<keyword evidence="2" id="KW-0547">Nucleotide-binding</keyword>
<feature type="transmembrane region" description="Helical" evidence="6">
    <location>
        <begin position="354"/>
        <end position="375"/>
    </location>
</feature>
<evidence type="ECO:0000313" key="9">
    <source>
        <dbReference type="Proteomes" id="UP000006196"/>
    </source>
</evidence>
<evidence type="ECO:0000313" key="8">
    <source>
        <dbReference type="EMBL" id="EEI16613.1"/>
    </source>
</evidence>